<keyword evidence="1" id="KW-0732">Signal</keyword>
<dbReference type="Proteomes" id="UP001255185">
    <property type="component" value="Unassembled WGS sequence"/>
</dbReference>
<accession>A0ABU1TLE6</accession>
<evidence type="ECO:0000313" key="3">
    <source>
        <dbReference type="Proteomes" id="UP001255185"/>
    </source>
</evidence>
<evidence type="ECO:0000256" key="1">
    <source>
        <dbReference type="SAM" id="SignalP"/>
    </source>
</evidence>
<feature type="chain" id="PRO_5045528380" description="TonB-dependent receptor" evidence="1">
    <location>
        <begin position="20"/>
        <end position="1134"/>
    </location>
</feature>
<protein>
    <recommendedName>
        <fullName evidence="4">TonB-dependent receptor</fullName>
    </recommendedName>
</protein>
<comment type="caution">
    <text evidence="2">The sequence shown here is derived from an EMBL/GenBank/DDBJ whole genome shotgun (WGS) entry which is preliminary data.</text>
</comment>
<evidence type="ECO:0000313" key="2">
    <source>
        <dbReference type="EMBL" id="MDR6966796.1"/>
    </source>
</evidence>
<gene>
    <name evidence="2" type="ORF">J2X31_000794</name>
</gene>
<proteinExistence type="predicted"/>
<dbReference type="EMBL" id="JAVDVI010000002">
    <property type="protein sequence ID" value="MDR6966796.1"/>
    <property type="molecule type" value="Genomic_DNA"/>
</dbReference>
<keyword evidence="3" id="KW-1185">Reference proteome</keyword>
<organism evidence="2 3">
    <name type="scientific">Flavobacterium arsenatis</name>
    <dbReference type="NCBI Taxonomy" id="1484332"/>
    <lineage>
        <taxon>Bacteria</taxon>
        <taxon>Pseudomonadati</taxon>
        <taxon>Bacteroidota</taxon>
        <taxon>Flavobacteriia</taxon>
        <taxon>Flavobacteriales</taxon>
        <taxon>Flavobacteriaceae</taxon>
        <taxon>Flavobacterium</taxon>
    </lineage>
</organism>
<evidence type="ECO:0008006" key="4">
    <source>
        <dbReference type="Google" id="ProtNLM"/>
    </source>
</evidence>
<feature type="signal peptide" evidence="1">
    <location>
        <begin position="1"/>
        <end position="19"/>
    </location>
</feature>
<name>A0ABU1TLE6_9FLAO</name>
<reference evidence="2 3" key="1">
    <citation type="submission" date="2023-07" db="EMBL/GenBank/DDBJ databases">
        <title>Sorghum-associated microbial communities from plants grown in Nebraska, USA.</title>
        <authorList>
            <person name="Schachtman D."/>
        </authorList>
    </citation>
    <scope>NUCLEOTIDE SEQUENCE [LARGE SCALE GENOMIC DNA]</scope>
    <source>
        <strain evidence="2 3">3773</strain>
    </source>
</reference>
<dbReference type="RefSeq" id="WP_310024580.1">
    <property type="nucleotide sequence ID" value="NZ_JAVDVI010000002.1"/>
</dbReference>
<sequence>MLKKLLFCLAIGFFSGLNAQEINSPYKTKKILPSRDTIKLDSVSINPSFFKVIDQAGIAVDSSFYRINFQKGTLVFNENYTASDTLIVRFFKLPDYLTKEYSIYDKSRVVSNNASGGLYKVSQDPSKRFVPFDGLNTSGSITRGVTIGNNQNAVVNSALDLQITGKISDKVSLRASIQDTNIPLQEGGYSQKLDEFDQIFIELFSDKWSIRAGDLFLENRQSKFLNFNKKVQGLSANFTFGDEEAKTNVFASAALVRGQYAKSTFVGQEGNQGPYKLRGPNGELFILVISGSERVYVNGILLKRGENNDYIIDYNAGEIIFTSLFPITSEMRINIEYQYSDRNYTRFVTYAGAMHERKSWSIGGFLYSENDVKNQPLQQNLSPEQAQILAEAGDNPDLMTAPSAYIDSYSENKILYRKTFFNGVEIFEASTNPDEELYNVRFSLVGGNMGNYQLKSVTGTGRIYEYIAPENGVPRGDYEPISRLVPPTKIQIATVLGKYNPSEKTNIDFEIGLSNNDQNLFSSINDDDNQGLAGKINVKQRLLSKKWQIDAFANYQFVQKNFKTIERLFTIEFDRDWNLTNPTGDQSLLISGASFILPEKGQLTYQFEKLDFSDSFSGNRHVINGNFKLKNWSFQNNGSYLQSDGTLSTSKFLRNQTQARYHFDKNWVGATLRLEDNQEKIKATNSFSALSQKFTEYGAFIGRGDSTKVYVELGYLNRTNDSLQNGFLKRVNTSNSYYLKSKLIQNDKTDLSIFVNYRKLKYEDKTREDEPSLNSRLLYNTRFFNQLIQLTTAYETTSGRIAQQEFSYLEVEPGQGVYTWNDYNNNGTQELEEFEIAPFPDQAKYIRIYLPNQVFLKTHQNKFSQSVTLNPTQWQNEKGFRKFLSYFYNQTSYLTERKIERKGSEFDFNPFSSNDENLLGLNSSFRNSLFYNRGKQKHSVTYTYLTNRVRNLLSVGSQENTNKSHQLQYAHLLQKSWLIGLAGKTIETALFSENYGAKNFELSGYQLAPKISYLFSKSTSWDLFYEFQNKENTIGDSETLKQQRFGTSFTYASQKQFTMNGEISLYQNDFSGDVLSPVAFQMLEGLQAGENLTWRLLVQKNLTQYLDININYQGRKSETSKAIHTGNIQLRAFF</sequence>